<keyword evidence="1" id="KW-0812">Transmembrane</keyword>
<keyword evidence="1" id="KW-0472">Membrane</keyword>
<evidence type="ECO:0000256" key="1">
    <source>
        <dbReference type="SAM" id="Phobius"/>
    </source>
</evidence>
<comment type="caution">
    <text evidence="2">The sequence shown here is derived from an EMBL/GenBank/DDBJ whole genome shotgun (WGS) entry which is preliminary data.</text>
</comment>
<keyword evidence="3" id="KW-1185">Reference proteome</keyword>
<gene>
    <name evidence="2" type="ORF">ACJDUG_03175</name>
</gene>
<feature type="transmembrane region" description="Helical" evidence="1">
    <location>
        <begin position="12"/>
        <end position="45"/>
    </location>
</feature>
<organism evidence="2 3">
    <name type="scientific">Candidatus Clostridium stratigraminis</name>
    <dbReference type="NCBI Taxonomy" id="3381661"/>
    <lineage>
        <taxon>Bacteria</taxon>
        <taxon>Bacillati</taxon>
        <taxon>Bacillota</taxon>
        <taxon>Clostridia</taxon>
        <taxon>Eubacteriales</taxon>
        <taxon>Clostridiaceae</taxon>
        <taxon>Clostridium</taxon>
    </lineage>
</organism>
<reference evidence="2 3" key="1">
    <citation type="submission" date="2024-11" db="EMBL/GenBank/DDBJ databases">
        <authorList>
            <person name="Heng Y.C."/>
            <person name="Lim A.C.H."/>
            <person name="Lee J.K.Y."/>
            <person name="Kittelmann S."/>
        </authorList>
    </citation>
    <scope>NUCLEOTIDE SEQUENCE [LARGE SCALE GENOMIC DNA]</scope>
    <source>
        <strain evidence="2 3">WILCCON 0185</strain>
    </source>
</reference>
<proteinExistence type="predicted"/>
<dbReference type="RefSeq" id="WP_406768432.1">
    <property type="nucleotide sequence ID" value="NZ_JBJHZZ010000001.1"/>
</dbReference>
<sequence length="91" mass="10705">MFFINSGKSIFIILALAILIFLIFINFLPYILLISGITWIISYVYKKFKNRSLSRDPNIEVKKGRFESSKKEDFKDFNKANIIDVDYTEVK</sequence>
<name>A0ABW8T075_9CLOT</name>
<accession>A0ABW8T075</accession>
<dbReference type="Proteomes" id="UP001623591">
    <property type="component" value="Unassembled WGS sequence"/>
</dbReference>
<protein>
    <submittedName>
        <fullName evidence="2">Uncharacterized protein</fullName>
    </submittedName>
</protein>
<dbReference type="EMBL" id="JBJHZZ010000001">
    <property type="protein sequence ID" value="MFL0245979.1"/>
    <property type="molecule type" value="Genomic_DNA"/>
</dbReference>
<keyword evidence="1" id="KW-1133">Transmembrane helix</keyword>
<evidence type="ECO:0000313" key="2">
    <source>
        <dbReference type="EMBL" id="MFL0245979.1"/>
    </source>
</evidence>
<evidence type="ECO:0000313" key="3">
    <source>
        <dbReference type="Proteomes" id="UP001623591"/>
    </source>
</evidence>